<keyword evidence="3 10" id="KW-0813">Transport</keyword>
<feature type="transmembrane region" description="Helical" evidence="10">
    <location>
        <begin position="374"/>
        <end position="396"/>
    </location>
</feature>
<dbReference type="GO" id="GO:0005886">
    <property type="term" value="C:plasma membrane"/>
    <property type="evidence" value="ECO:0007669"/>
    <property type="project" value="UniProtKB-SubCell"/>
</dbReference>
<keyword evidence="5 10" id="KW-0653">Protein transport</keyword>
<dbReference type="FunFam" id="1.10.3370.10:FF:000001">
    <property type="entry name" value="Preprotein translocase subunit SecY"/>
    <property type="match status" value="1"/>
</dbReference>
<keyword evidence="4 10" id="KW-0812">Transmembrane</keyword>
<dbReference type="InterPro" id="IPR026593">
    <property type="entry name" value="SecY"/>
</dbReference>
<feature type="transmembrane region" description="Helical" evidence="10">
    <location>
        <begin position="263"/>
        <end position="285"/>
    </location>
</feature>
<evidence type="ECO:0000313" key="13">
    <source>
        <dbReference type="Proteomes" id="UP000745577"/>
    </source>
</evidence>
<evidence type="ECO:0000256" key="4">
    <source>
        <dbReference type="ARBA" id="ARBA00022692"/>
    </source>
</evidence>
<dbReference type="AlphaFoldDB" id="A0A955KZM5"/>
<dbReference type="GO" id="GO:0006605">
    <property type="term" value="P:protein targeting"/>
    <property type="evidence" value="ECO:0007669"/>
    <property type="project" value="UniProtKB-UniRule"/>
</dbReference>
<keyword evidence="8 10" id="KW-0472">Membrane</keyword>
<evidence type="ECO:0000256" key="7">
    <source>
        <dbReference type="ARBA" id="ARBA00023010"/>
    </source>
</evidence>
<feature type="transmembrane region" description="Helical" evidence="10">
    <location>
        <begin position="217"/>
        <end position="234"/>
    </location>
</feature>
<dbReference type="InterPro" id="IPR023201">
    <property type="entry name" value="SecY_dom_sf"/>
</dbReference>
<dbReference type="NCBIfam" id="TIGR00967">
    <property type="entry name" value="3a0501s007"/>
    <property type="match status" value="1"/>
</dbReference>
<reference evidence="12" key="1">
    <citation type="submission" date="2020-04" db="EMBL/GenBank/DDBJ databases">
        <authorList>
            <person name="Zhang T."/>
        </authorList>
    </citation>
    <scope>NUCLEOTIDE SEQUENCE</scope>
    <source>
        <strain evidence="12">HKST-UBA15</strain>
    </source>
</reference>
<dbReference type="PANTHER" id="PTHR10906">
    <property type="entry name" value="SECY/SEC61-ALPHA FAMILY MEMBER"/>
    <property type="match status" value="1"/>
</dbReference>
<sequence length="497" mass="54489">MKLSKSRLKLPKLNISRFKNRIAPKPKFSNTTDKDQISLSESLRSPEIRKKILITIALVVVYRILAAVPLPGIDTQLFAEAFGNNPLTNFFSIVTGGRLDNPSVVAIGLGAYINASIVLQLLTSIIPKLEDLSKEGERGRAIINQYTRILAVPLTVVQAVVIYSVLKSVTSTVPQLAGLLDNVTNFDIFTMVVSLTAGSMVLMWLGELITAHGIGNGISIIITISILTVVPNLVARDFVFLTNDIELLKNGNFNVLINDNFKLIYFFIAGFYLLIMSIVYINEAVRKVTIQYARRFRAAGVQATYLPLKLNQAGVMPVIFASALLSFPQIVAQLLIGTAEPESRLYSIGTKINESFLGNNSAFLNSGDFMRDSVLYLVTFFLMIVIFSFFYTFVTYKPADTADNLKKSGGFIPGLRPGKVTQKYITNVLIKLTVVGSLFLATIAIIPNLARLTPQGANLAILSGIGGTSILIVVGVVLDTIRQMKSLTVTRSYEQYK</sequence>
<comment type="subunit">
    <text evidence="10">Component of the Sec protein translocase complex. Heterotrimer consisting of SecY, SecE and SecG subunits. The heterotrimers can form oligomers, although 1 heterotrimer is thought to be able to translocate proteins. Interacts with the ribosome. Interacts with SecDF, and other proteins may be involved. Interacts with SecA.</text>
</comment>
<comment type="caution">
    <text evidence="12">The sequence shown here is derived from an EMBL/GenBank/DDBJ whole genome shotgun (WGS) entry which is preliminary data.</text>
</comment>
<dbReference type="InterPro" id="IPR030659">
    <property type="entry name" value="SecY_CS"/>
</dbReference>
<proteinExistence type="inferred from homology"/>
<keyword evidence="6 10" id="KW-1133">Transmembrane helix</keyword>
<protein>
    <recommendedName>
        <fullName evidence="9 10">Protein translocase subunit SecY</fullName>
    </recommendedName>
</protein>
<dbReference type="GO" id="GO:0043952">
    <property type="term" value="P:protein transport by the Sec complex"/>
    <property type="evidence" value="ECO:0007669"/>
    <property type="project" value="UniProtKB-UniRule"/>
</dbReference>
<name>A0A955KZM5_9BACT</name>
<dbReference type="InterPro" id="IPR002208">
    <property type="entry name" value="SecY/SEC61-alpha"/>
</dbReference>
<evidence type="ECO:0000256" key="10">
    <source>
        <dbReference type="HAMAP-Rule" id="MF_01465"/>
    </source>
</evidence>
<evidence type="ECO:0000313" key="12">
    <source>
        <dbReference type="EMBL" id="MCA9380027.1"/>
    </source>
</evidence>
<dbReference type="GO" id="GO:0065002">
    <property type="term" value="P:intracellular protein transmembrane transport"/>
    <property type="evidence" value="ECO:0007669"/>
    <property type="project" value="UniProtKB-UniRule"/>
</dbReference>
<evidence type="ECO:0000256" key="1">
    <source>
        <dbReference type="ARBA" id="ARBA00004141"/>
    </source>
</evidence>
<gene>
    <name evidence="10 12" type="primary">secY</name>
    <name evidence="12" type="ORF">KC675_02495</name>
</gene>
<feature type="transmembrane region" description="Helical" evidence="10">
    <location>
        <begin position="456"/>
        <end position="478"/>
    </location>
</feature>
<feature type="transmembrane region" description="Helical" evidence="10">
    <location>
        <begin position="146"/>
        <end position="166"/>
    </location>
</feature>
<dbReference type="Proteomes" id="UP000745577">
    <property type="component" value="Unassembled WGS sequence"/>
</dbReference>
<feature type="transmembrane region" description="Helical" evidence="10">
    <location>
        <begin position="428"/>
        <end position="450"/>
    </location>
</feature>
<comment type="subcellular location">
    <subcellularLocation>
        <location evidence="10">Cell membrane</location>
        <topology evidence="10">Multi-pass membrane protein</topology>
    </subcellularLocation>
    <subcellularLocation>
        <location evidence="1">Membrane</location>
        <topology evidence="1">Multi-pass membrane protein</topology>
    </subcellularLocation>
</comment>
<dbReference type="PIRSF" id="PIRSF004557">
    <property type="entry name" value="SecY"/>
    <property type="match status" value="1"/>
</dbReference>
<feature type="transmembrane region" description="Helical" evidence="10">
    <location>
        <begin position="186"/>
        <end position="205"/>
    </location>
</feature>
<evidence type="ECO:0000256" key="3">
    <source>
        <dbReference type="ARBA" id="ARBA00022448"/>
    </source>
</evidence>
<feature type="transmembrane region" description="Helical" evidence="10">
    <location>
        <begin position="315"/>
        <end position="336"/>
    </location>
</feature>
<dbReference type="HAMAP" id="MF_01465">
    <property type="entry name" value="SecY"/>
    <property type="match status" value="1"/>
</dbReference>
<comment type="similarity">
    <text evidence="2 10 11">Belongs to the SecY/SEC61-alpha family.</text>
</comment>
<dbReference type="Gene3D" id="1.10.3370.10">
    <property type="entry name" value="SecY subunit domain"/>
    <property type="match status" value="1"/>
</dbReference>
<dbReference type="SUPFAM" id="SSF103491">
    <property type="entry name" value="Preprotein translocase SecY subunit"/>
    <property type="match status" value="1"/>
</dbReference>
<feature type="transmembrane region" description="Helical" evidence="10">
    <location>
        <begin position="52"/>
        <end position="70"/>
    </location>
</feature>
<evidence type="ECO:0000256" key="11">
    <source>
        <dbReference type="RuleBase" id="RU004349"/>
    </source>
</evidence>
<dbReference type="Pfam" id="PF00344">
    <property type="entry name" value="SecY"/>
    <property type="match status" value="1"/>
</dbReference>
<dbReference type="EMBL" id="JAGQLL010000025">
    <property type="protein sequence ID" value="MCA9380027.1"/>
    <property type="molecule type" value="Genomic_DNA"/>
</dbReference>
<accession>A0A955KZM5</accession>
<dbReference type="PRINTS" id="PR00303">
    <property type="entry name" value="SECYTRNLCASE"/>
</dbReference>
<evidence type="ECO:0000256" key="6">
    <source>
        <dbReference type="ARBA" id="ARBA00022989"/>
    </source>
</evidence>
<organism evidence="12 13">
    <name type="scientific">Candidatus Dojkabacteria bacterium</name>
    <dbReference type="NCBI Taxonomy" id="2099670"/>
    <lineage>
        <taxon>Bacteria</taxon>
        <taxon>Candidatus Dojkabacteria</taxon>
    </lineage>
</organism>
<feature type="transmembrane region" description="Helical" evidence="10">
    <location>
        <begin position="104"/>
        <end position="126"/>
    </location>
</feature>
<dbReference type="PROSITE" id="PS00756">
    <property type="entry name" value="SECY_2"/>
    <property type="match status" value="1"/>
</dbReference>
<evidence type="ECO:0000256" key="9">
    <source>
        <dbReference type="ARBA" id="ARBA00039733"/>
    </source>
</evidence>
<comment type="function">
    <text evidence="10">The central subunit of the protein translocation channel SecYEG. Consists of two halves formed by TMs 1-5 and 6-10. These two domains form a lateral gate at the front which open onto the bilayer between TMs 2 and 7, and are clamped together by SecE at the back. The channel is closed by both a pore ring composed of hydrophobic SecY resides and a short helix (helix 2A) on the extracellular side of the membrane which forms a plug. The plug probably moves laterally to allow the channel to open. The ring and the pore may move independently.</text>
</comment>
<keyword evidence="10" id="KW-1003">Cell membrane</keyword>
<reference evidence="12" key="2">
    <citation type="journal article" date="2021" name="Microbiome">
        <title>Successional dynamics and alternative stable states in a saline activated sludge microbial community over 9 years.</title>
        <authorList>
            <person name="Wang Y."/>
            <person name="Ye J."/>
            <person name="Ju F."/>
            <person name="Liu L."/>
            <person name="Boyd J.A."/>
            <person name="Deng Y."/>
            <person name="Parks D.H."/>
            <person name="Jiang X."/>
            <person name="Yin X."/>
            <person name="Woodcroft B.J."/>
            <person name="Tyson G.W."/>
            <person name="Hugenholtz P."/>
            <person name="Polz M.F."/>
            <person name="Zhang T."/>
        </authorList>
    </citation>
    <scope>NUCLEOTIDE SEQUENCE</scope>
    <source>
        <strain evidence="12">HKST-UBA15</strain>
    </source>
</reference>
<evidence type="ECO:0000256" key="8">
    <source>
        <dbReference type="ARBA" id="ARBA00023136"/>
    </source>
</evidence>
<evidence type="ECO:0000256" key="5">
    <source>
        <dbReference type="ARBA" id="ARBA00022927"/>
    </source>
</evidence>
<evidence type="ECO:0000256" key="2">
    <source>
        <dbReference type="ARBA" id="ARBA00005751"/>
    </source>
</evidence>
<keyword evidence="7 10" id="KW-0811">Translocation</keyword>